<evidence type="ECO:0000313" key="2">
    <source>
        <dbReference type="Proteomes" id="UP001185331"/>
    </source>
</evidence>
<gene>
    <name evidence="1" type="ORF">J2Y00_001970</name>
</gene>
<organism evidence="1 2">
    <name type="scientific">Deinococcus soli</name>
    <name type="common">ex Cha et al. 2016</name>
    <dbReference type="NCBI Taxonomy" id="1309411"/>
    <lineage>
        <taxon>Bacteria</taxon>
        <taxon>Thermotogati</taxon>
        <taxon>Deinococcota</taxon>
        <taxon>Deinococci</taxon>
        <taxon>Deinococcales</taxon>
        <taxon>Deinococcaceae</taxon>
        <taxon>Deinococcus</taxon>
    </lineage>
</organism>
<proteinExistence type="predicted"/>
<dbReference type="AlphaFoldDB" id="A0AAE4BME1"/>
<protein>
    <submittedName>
        <fullName evidence="1">Uncharacterized protein</fullName>
    </submittedName>
</protein>
<dbReference type="EMBL" id="JAVDQK010000004">
    <property type="protein sequence ID" value="MDR6218407.1"/>
    <property type="molecule type" value="Genomic_DNA"/>
</dbReference>
<evidence type="ECO:0000313" key="1">
    <source>
        <dbReference type="EMBL" id="MDR6218407.1"/>
    </source>
</evidence>
<reference evidence="1" key="1">
    <citation type="submission" date="2023-07" db="EMBL/GenBank/DDBJ databases">
        <title>Sorghum-associated microbial communities from plants grown in Nebraska, USA.</title>
        <authorList>
            <person name="Schachtman D."/>
        </authorList>
    </citation>
    <scope>NUCLEOTIDE SEQUENCE</scope>
    <source>
        <strain evidence="1">BE330</strain>
    </source>
</reference>
<sequence length="93" mass="10281">MMKMTLDVARMPSVFNDQNAFPDKLPVEKTTQTHCVNIVTVTMEQPQMALNLAELGQGMLDALALMQADGYEPEPVHVSDELLARMQAFSIGD</sequence>
<accession>A0AAE4BME1</accession>
<name>A0AAE4BME1_9DEIO</name>
<dbReference type="RefSeq" id="WP_309854866.1">
    <property type="nucleotide sequence ID" value="NZ_JAVDQJ010000005.1"/>
</dbReference>
<comment type="caution">
    <text evidence="1">The sequence shown here is derived from an EMBL/GenBank/DDBJ whole genome shotgun (WGS) entry which is preliminary data.</text>
</comment>
<dbReference type="Proteomes" id="UP001185331">
    <property type="component" value="Unassembled WGS sequence"/>
</dbReference>